<evidence type="ECO:0000313" key="11">
    <source>
        <dbReference type="EMBL" id="BDD49550.1"/>
    </source>
</evidence>
<evidence type="ECO:0000256" key="1">
    <source>
        <dbReference type="ARBA" id="ARBA00004651"/>
    </source>
</evidence>
<dbReference type="InterPro" id="IPR037185">
    <property type="entry name" value="EmrE-like"/>
</dbReference>
<evidence type="ECO:0000256" key="10">
    <source>
        <dbReference type="SAM" id="Phobius"/>
    </source>
</evidence>
<feature type="transmembrane region" description="Helical" evidence="10">
    <location>
        <begin position="27"/>
        <end position="47"/>
    </location>
</feature>
<evidence type="ECO:0000256" key="2">
    <source>
        <dbReference type="ARBA" id="ARBA00022448"/>
    </source>
</evidence>
<keyword evidence="12" id="KW-1185">Reference proteome</keyword>
<feature type="transmembrane region" description="Helical" evidence="10">
    <location>
        <begin position="59"/>
        <end position="78"/>
    </location>
</feature>
<name>A0ABM7VR79_9ENTR</name>
<keyword evidence="3" id="KW-1003">Cell membrane</keyword>
<sequence length="107" mass="11442">MAWTYLFLAAALEIVMGVSLKLNAGWTRLGASIIAVMAGLGSIYLLALALRSLPVGMAYAMWTGTGTIGLVLAGMLIFQDEMSWPRMCFMGLAFIGIIGLRFCETTG</sequence>
<evidence type="ECO:0000256" key="4">
    <source>
        <dbReference type="ARBA" id="ARBA00022692"/>
    </source>
</evidence>
<protein>
    <recommendedName>
        <fullName evidence="8">Guanidinium exporter</fullName>
    </recommendedName>
</protein>
<evidence type="ECO:0000313" key="12">
    <source>
        <dbReference type="Proteomes" id="UP001320460"/>
    </source>
</evidence>
<reference evidence="11 12" key="1">
    <citation type="submission" date="2021-12" db="EMBL/GenBank/DDBJ databases">
        <title>Complete genome sequence of Phytobacter diazotrophicus TA9734.</title>
        <authorList>
            <person name="Kubota H."/>
            <person name="Nakayama Y."/>
            <person name="Ariyoshi T."/>
        </authorList>
    </citation>
    <scope>NUCLEOTIDE SEQUENCE [LARGE SCALE GENOMIC DNA]</scope>
    <source>
        <strain evidence="11 12">TA9734</strain>
    </source>
</reference>
<dbReference type="Gene3D" id="1.10.3730.20">
    <property type="match status" value="1"/>
</dbReference>
<feature type="transmembrane region" description="Helical" evidence="10">
    <location>
        <begin position="84"/>
        <end position="103"/>
    </location>
</feature>
<evidence type="ECO:0000256" key="8">
    <source>
        <dbReference type="ARBA" id="ARBA00039168"/>
    </source>
</evidence>
<dbReference type="PANTHER" id="PTHR30561:SF0">
    <property type="entry name" value="GUANIDINIUM EXPORTER"/>
    <property type="match status" value="1"/>
</dbReference>
<keyword evidence="4 9" id="KW-0812">Transmembrane</keyword>
<evidence type="ECO:0000256" key="6">
    <source>
        <dbReference type="ARBA" id="ARBA00023136"/>
    </source>
</evidence>
<keyword evidence="5 10" id="KW-1133">Transmembrane helix</keyword>
<dbReference type="Proteomes" id="UP001320460">
    <property type="component" value="Chromosome"/>
</dbReference>
<keyword evidence="6 10" id="KW-0472">Membrane</keyword>
<organism evidence="11 12">
    <name type="scientific">Phytobacter diazotrophicus</name>
    <dbReference type="NCBI Taxonomy" id="395631"/>
    <lineage>
        <taxon>Bacteria</taxon>
        <taxon>Pseudomonadati</taxon>
        <taxon>Pseudomonadota</taxon>
        <taxon>Gammaproteobacteria</taxon>
        <taxon>Enterobacterales</taxon>
        <taxon>Enterobacteriaceae</taxon>
        <taxon>Phytobacter</taxon>
    </lineage>
</organism>
<evidence type="ECO:0000256" key="7">
    <source>
        <dbReference type="ARBA" id="ARBA00038151"/>
    </source>
</evidence>
<dbReference type="InterPro" id="IPR045324">
    <property type="entry name" value="Small_multidrug_res"/>
</dbReference>
<comment type="subcellular location">
    <subcellularLocation>
        <location evidence="1 9">Cell membrane</location>
        <topology evidence="1 9">Multi-pass membrane protein</topology>
    </subcellularLocation>
</comment>
<evidence type="ECO:0000256" key="5">
    <source>
        <dbReference type="ARBA" id="ARBA00022989"/>
    </source>
</evidence>
<keyword evidence="2" id="KW-0813">Transport</keyword>
<comment type="similarity">
    <text evidence="7">Belongs to the drug/metabolite transporter (DMT) superfamily. Small multidrug resistance (SMR) (TC 2.A.7.1) family. Gdx/SugE subfamily.</text>
</comment>
<dbReference type="Pfam" id="PF00893">
    <property type="entry name" value="Multi_Drug_Res"/>
    <property type="match status" value="1"/>
</dbReference>
<dbReference type="SUPFAM" id="SSF103481">
    <property type="entry name" value="Multidrug resistance efflux transporter EmrE"/>
    <property type="match status" value="1"/>
</dbReference>
<dbReference type="EMBL" id="AP025334">
    <property type="protein sequence ID" value="BDD49550.1"/>
    <property type="molecule type" value="Genomic_DNA"/>
</dbReference>
<accession>A0ABM7VR79</accession>
<proteinExistence type="inferred from homology"/>
<evidence type="ECO:0000256" key="3">
    <source>
        <dbReference type="ARBA" id="ARBA00022475"/>
    </source>
</evidence>
<gene>
    <name evidence="11" type="ORF">PDTA9734_10370</name>
</gene>
<dbReference type="InterPro" id="IPR000390">
    <property type="entry name" value="Small_drug/metabolite_transptr"/>
</dbReference>
<dbReference type="PANTHER" id="PTHR30561">
    <property type="entry name" value="SMR FAMILY PROTON-DEPENDENT DRUG EFFLUX TRANSPORTER SUGE"/>
    <property type="match status" value="1"/>
</dbReference>
<dbReference type="RefSeq" id="WP_108700734.1">
    <property type="nucleotide sequence ID" value="NZ_AP025334.1"/>
</dbReference>
<evidence type="ECO:0000256" key="9">
    <source>
        <dbReference type="RuleBase" id="RU003942"/>
    </source>
</evidence>